<dbReference type="CDD" id="cd09917">
    <property type="entry name" value="F-box_SF"/>
    <property type="match status" value="1"/>
</dbReference>
<feature type="domain" description="F-box" evidence="1">
    <location>
        <begin position="9"/>
        <end position="59"/>
    </location>
</feature>
<sequence length="226" mass="26117">MPYGPGNRSTSFVALPVELHEHILSFLPFDTLFLASKVCQLWQEIFTSRFLSSRQYTPPYGYGIDGTHQLLYGTNADLMCLVQNAVVHKIYLQYDAGFKLDITNDPILSTKFLRSAEDRDAVYPCVPVKFHPTRVRRQRRKPNPYILPSPKGLRHQQIGVTILHLDQISEKDTIGRVVLDMARRHWCELPRRVSPNRYWMEVGPVIRSKPMAYRQGLEAFYRGGEP</sequence>
<accession>A0AAV9W568</accession>
<dbReference type="InterPro" id="IPR036047">
    <property type="entry name" value="F-box-like_dom_sf"/>
</dbReference>
<name>A0AAV9W568_9PEZI</name>
<organism evidence="2 3">
    <name type="scientific">Arthrobotrys musiformis</name>
    <dbReference type="NCBI Taxonomy" id="47236"/>
    <lineage>
        <taxon>Eukaryota</taxon>
        <taxon>Fungi</taxon>
        <taxon>Dikarya</taxon>
        <taxon>Ascomycota</taxon>
        <taxon>Pezizomycotina</taxon>
        <taxon>Orbiliomycetes</taxon>
        <taxon>Orbiliales</taxon>
        <taxon>Orbiliaceae</taxon>
        <taxon>Arthrobotrys</taxon>
    </lineage>
</organism>
<evidence type="ECO:0000313" key="2">
    <source>
        <dbReference type="EMBL" id="KAK6502094.1"/>
    </source>
</evidence>
<reference evidence="2 3" key="1">
    <citation type="submission" date="2023-08" db="EMBL/GenBank/DDBJ databases">
        <authorList>
            <person name="Palmer J.M."/>
        </authorList>
    </citation>
    <scope>NUCLEOTIDE SEQUENCE [LARGE SCALE GENOMIC DNA]</scope>
    <source>
        <strain evidence="2 3">TWF481</strain>
    </source>
</reference>
<dbReference type="PROSITE" id="PS50181">
    <property type="entry name" value="FBOX"/>
    <property type="match status" value="1"/>
</dbReference>
<dbReference type="Pfam" id="PF12937">
    <property type="entry name" value="F-box-like"/>
    <property type="match status" value="1"/>
</dbReference>
<dbReference type="EMBL" id="JAVHJL010000006">
    <property type="protein sequence ID" value="KAK6502094.1"/>
    <property type="molecule type" value="Genomic_DNA"/>
</dbReference>
<dbReference type="AlphaFoldDB" id="A0AAV9W568"/>
<dbReference type="InterPro" id="IPR001810">
    <property type="entry name" value="F-box_dom"/>
</dbReference>
<gene>
    <name evidence="2" type="ORF">TWF481_009903</name>
</gene>
<proteinExistence type="predicted"/>
<dbReference type="SUPFAM" id="SSF81383">
    <property type="entry name" value="F-box domain"/>
    <property type="match status" value="1"/>
</dbReference>
<dbReference type="Gene3D" id="1.20.1280.50">
    <property type="match status" value="1"/>
</dbReference>
<dbReference type="Proteomes" id="UP001370758">
    <property type="component" value="Unassembled WGS sequence"/>
</dbReference>
<protein>
    <recommendedName>
        <fullName evidence="1">F-box domain-containing protein</fullName>
    </recommendedName>
</protein>
<keyword evidence="3" id="KW-1185">Reference proteome</keyword>
<comment type="caution">
    <text evidence="2">The sequence shown here is derived from an EMBL/GenBank/DDBJ whole genome shotgun (WGS) entry which is preliminary data.</text>
</comment>
<evidence type="ECO:0000313" key="3">
    <source>
        <dbReference type="Proteomes" id="UP001370758"/>
    </source>
</evidence>
<dbReference type="SMART" id="SM00256">
    <property type="entry name" value="FBOX"/>
    <property type="match status" value="1"/>
</dbReference>
<evidence type="ECO:0000259" key="1">
    <source>
        <dbReference type="PROSITE" id="PS50181"/>
    </source>
</evidence>